<feature type="region of interest" description="Disordered" evidence="1">
    <location>
        <begin position="99"/>
        <end position="121"/>
    </location>
</feature>
<proteinExistence type="predicted"/>
<evidence type="ECO:0000313" key="5">
    <source>
        <dbReference type="EMBL" id="GMN21423.1"/>
    </source>
</evidence>
<name>A0AA88CLP0_FICCA</name>
<evidence type="ECO:0000313" key="2">
    <source>
        <dbReference type="EMBL" id="GMN21323.1"/>
    </source>
</evidence>
<dbReference type="Proteomes" id="UP001187192">
    <property type="component" value="Unassembled WGS sequence"/>
</dbReference>
<dbReference type="AlphaFoldDB" id="A0AA88CLP0"/>
<evidence type="ECO:0000313" key="6">
    <source>
        <dbReference type="Proteomes" id="UP001187192"/>
    </source>
</evidence>
<sequence>MLPRRQRIAASTTLPAKLAKKVASLWQELAALKQQFATLAATSHSVSDYESNDNFEGILNPIFDKSDDEGEGKKIYFDSIFDPMYDKYVGEEEDQIVNFSPTFDESDGKEEEDQFSLRKPN</sequence>
<protein>
    <submittedName>
        <fullName evidence="4">Uncharacterized protein</fullName>
    </submittedName>
</protein>
<feature type="compositionally biased region" description="Acidic residues" evidence="1">
    <location>
        <begin position="104"/>
        <end position="114"/>
    </location>
</feature>
<dbReference type="EMBL" id="BTGU01009128">
    <property type="protein sequence ID" value="GMN21416.1"/>
    <property type="molecule type" value="Genomic_DNA"/>
</dbReference>
<keyword evidence="6" id="KW-1185">Reference proteome</keyword>
<evidence type="ECO:0000313" key="3">
    <source>
        <dbReference type="EMBL" id="GMN21333.1"/>
    </source>
</evidence>
<evidence type="ECO:0000313" key="4">
    <source>
        <dbReference type="EMBL" id="GMN21416.1"/>
    </source>
</evidence>
<dbReference type="EMBL" id="BTGU01009129">
    <property type="protein sequence ID" value="GMN21423.1"/>
    <property type="molecule type" value="Genomic_DNA"/>
</dbReference>
<organism evidence="4 6">
    <name type="scientific">Ficus carica</name>
    <name type="common">Common fig</name>
    <dbReference type="NCBI Taxonomy" id="3494"/>
    <lineage>
        <taxon>Eukaryota</taxon>
        <taxon>Viridiplantae</taxon>
        <taxon>Streptophyta</taxon>
        <taxon>Embryophyta</taxon>
        <taxon>Tracheophyta</taxon>
        <taxon>Spermatophyta</taxon>
        <taxon>Magnoliopsida</taxon>
        <taxon>eudicotyledons</taxon>
        <taxon>Gunneridae</taxon>
        <taxon>Pentapetalae</taxon>
        <taxon>rosids</taxon>
        <taxon>fabids</taxon>
        <taxon>Rosales</taxon>
        <taxon>Moraceae</taxon>
        <taxon>Ficeae</taxon>
        <taxon>Ficus</taxon>
    </lineage>
</organism>
<comment type="caution">
    <text evidence="4">The sequence shown here is derived from an EMBL/GenBank/DDBJ whole genome shotgun (WGS) entry which is preliminary data.</text>
</comment>
<dbReference type="EMBL" id="BTGU01009120">
    <property type="protein sequence ID" value="GMN21333.1"/>
    <property type="molecule type" value="Genomic_DNA"/>
</dbReference>
<dbReference type="EMBL" id="BTGU01009119">
    <property type="protein sequence ID" value="GMN21323.1"/>
    <property type="molecule type" value="Genomic_DNA"/>
</dbReference>
<gene>
    <name evidence="2" type="ORF">TIFTF001_051103</name>
    <name evidence="3" type="ORF">TIFTF001_051105</name>
    <name evidence="4" type="ORF">TIFTF001_051119</name>
    <name evidence="5" type="ORF">TIFTF001_051121</name>
</gene>
<evidence type="ECO:0000256" key="1">
    <source>
        <dbReference type="SAM" id="MobiDB-lite"/>
    </source>
</evidence>
<accession>A0AA88CLP0</accession>
<reference evidence="4" key="1">
    <citation type="submission" date="2023-07" db="EMBL/GenBank/DDBJ databases">
        <title>draft genome sequence of fig (Ficus carica).</title>
        <authorList>
            <person name="Takahashi T."/>
            <person name="Nishimura K."/>
        </authorList>
    </citation>
    <scope>NUCLEOTIDE SEQUENCE</scope>
</reference>